<feature type="compositionally biased region" description="Polar residues" evidence="1">
    <location>
        <begin position="399"/>
        <end position="415"/>
    </location>
</feature>
<dbReference type="EMBL" id="WHVB01000006">
    <property type="protein sequence ID" value="KAF8481938.1"/>
    <property type="molecule type" value="Genomic_DNA"/>
</dbReference>
<feature type="compositionally biased region" description="Basic residues" evidence="1">
    <location>
        <begin position="383"/>
        <end position="392"/>
    </location>
</feature>
<evidence type="ECO:0000313" key="2">
    <source>
        <dbReference type="EMBL" id="KAF8481938.1"/>
    </source>
</evidence>
<sequence length="604" mass="69150">MPFEKTLHDLFEQPFGPYLEETILSDKCKSTGSKRLLLRDFQLSYNDEPTGFGRTEFEGHLTPSNVTHLEPIPSGSRVLFRGVLSLPAFAHLSEEGLKYLNHDFQERVTRSNMDGVLAAKRYTTMDLEDIFALKAKQRDAPEAEKYNISVLIQGYMHLRASFMRSDLAPDGLLFHTANAAKTKFRVYQIVSMDVETYKLSRTFLFRHHTLKTMRDILNQAAGEGVPAHRCTPQWILDQYFNHHAYPSRSRWQRINFLEGAESSDEGSPHPEQPPDAQTHTPRHLRTVHKNEAWSIFASHSEWILSLVEKHKDLKSKVNTQSWKIFLIQVPQLRERALLNQDTDGRWGFKDEQGYQVEGAPIPDSFSPPPKEAVVSQPTILKEKKYKKKKPPSKAKPCISVTTLSSRSPAITSQDQVELEAEDQPDNIYDSDFTQGSLSPTSYHASSWPSHSAAPHTPPPPDPSLYALIPHEMLIPPTLPVDLLWHCPVGQGTCSYAINLCSPSNTTLKSISAVIPQNEVICFLEKNWKSNDEQVYTIFCEMVNAHWEDHLKELDIKYVRQGDTSTFEWIHPQRHVPWPPKQWKLMRTHRQQLLKLKVKPESPEL</sequence>
<protein>
    <submittedName>
        <fullName evidence="2">Uncharacterized protein</fullName>
    </submittedName>
</protein>
<feature type="compositionally biased region" description="Low complexity" evidence="1">
    <location>
        <begin position="441"/>
        <end position="454"/>
    </location>
</feature>
<evidence type="ECO:0000313" key="3">
    <source>
        <dbReference type="Proteomes" id="UP000759537"/>
    </source>
</evidence>
<feature type="compositionally biased region" description="Polar residues" evidence="1">
    <location>
        <begin position="431"/>
        <end position="440"/>
    </location>
</feature>
<comment type="caution">
    <text evidence="2">The sequence shown here is derived from an EMBL/GenBank/DDBJ whole genome shotgun (WGS) entry which is preliminary data.</text>
</comment>
<reference evidence="2" key="1">
    <citation type="submission" date="2019-10" db="EMBL/GenBank/DDBJ databases">
        <authorList>
            <consortium name="DOE Joint Genome Institute"/>
            <person name="Kuo A."/>
            <person name="Miyauchi S."/>
            <person name="Kiss E."/>
            <person name="Drula E."/>
            <person name="Kohler A."/>
            <person name="Sanchez-Garcia M."/>
            <person name="Andreopoulos B."/>
            <person name="Barry K.W."/>
            <person name="Bonito G."/>
            <person name="Buee M."/>
            <person name="Carver A."/>
            <person name="Chen C."/>
            <person name="Cichocki N."/>
            <person name="Clum A."/>
            <person name="Culley D."/>
            <person name="Crous P.W."/>
            <person name="Fauchery L."/>
            <person name="Girlanda M."/>
            <person name="Hayes R."/>
            <person name="Keri Z."/>
            <person name="LaButti K."/>
            <person name="Lipzen A."/>
            <person name="Lombard V."/>
            <person name="Magnuson J."/>
            <person name="Maillard F."/>
            <person name="Morin E."/>
            <person name="Murat C."/>
            <person name="Nolan M."/>
            <person name="Ohm R."/>
            <person name="Pangilinan J."/>
            <person name="Pereira M."/>
            <person name="Perotto S."/>
            <person name="Peter M."/>
            <person name="Riley R."/>
            <person name="Sitrit Y."/>
            <person name="Stielow B."/>
            <person name="Szollosi G."/>
            <person name="Zifcakova L."/>
            <person name="Stursova M."/>
            <person name="Spatafora J.W."/>
            <person name="Tedersoo L."/>
            <person name="Vaario L.-M."/>
            <person name="Yamada A."/>
            <person name="Yan M."/>
            <person name="Wang P."/>
            <person name="Xu J."/>
            <person name="Bruns T."/>
            <person name="Baldrian P."/>
            <person name="Vilgalys R."/>
            <person name="Henrissat B."/>
            <person name="Grigoriev I.V."/>
            <person name="Hibbett D."/>
            <person name="Nagy L.G."/>
            <person name="Martin F.M."/>
        </authorList>
    </citation>
    <scope>NUCLEOTIDE SEQUENCE</scope>
    <source>
        <strain evidence="2">Prilba</strain>
    </source>
</reference>
<dbReference type="Proteomes" id="UP000759537">
    <property type="component" value="Unassembled WGS sequence"/>
</dbReference>
<organism evidence="2 3">
    <name type="scientific">Russula ochroleuca</name>
    <dbReference type="NCBI Taxonomy" id="152965"/>
    <lineage>
        <taxon>Eukaryota</taxon>
        <taxon>Fungi</taxon>
        <taxon>Dikarya</taxon>
        <taxon>Basidiomycota</taxon>
        <taxon>Agaricomycotina</taxon>
        <taxon>Agaricomycetes</taxon>
        <taxon>Russulales</taxon>
        <taxon>Russulaceae</taxon>
        <taxon>Russula</taxon>
    </lineage>
</organism>
<name>A0A9P5MYU5_9AGAM</name>
<proteinExistence type="predicted"/>
<feature type="region of interest" description="Disordered" evidence="1">
    <location>
        <begin position="357"/>
        <end position="460"/>
    </location>
</feature>
<accession>A0A9P5MYU5</accession>
<dbReference type="OrthoDB" id="3226250at2759"/>
<gene>
    <name evidence="2" type="ORF">DFH94DRAFT_852686</name>
</gene>
<reference evidence="2" key="2">
    <citation type="journal article" date="2020" name="Nat. Commun.">
        <title>Large-scale genome sequencing of mycorrhizal fungi provides insights into the early evolution of symbiotic traits.</title>
        <authorList>
            <person name="Miyauchi S."/>
            <person name="Kiss E."/>
            <person name="Kuo A."/>
            <person name="Drula E."/>
            <person name="Kohler A."/>
            <person name="Sanchez-Garcia M."/>
            <person name="Morin E."/>
            <person name="Andreopoulos B."/>
            <person name="Barry K.W."/>
            <person name="Bonito G."/>
            <person name="Buee M."/>
            <person name="Carver A."/>
            <person name="Chen C."/>
            <person name="Cichocki N."/>
            <person name="Clum A."/>
            <person name="Culley D."/>
            <person name="Crous P.W."/>
            <person name="Fauchery L."/>
            <person name="Girlanda M."/>
            <person name="Hayes R.D."/>
            <person name="Keri Z."/>
            <person name="LaButti K."/>
            <person name="Lipzen A."/>
            <person name="Lombard V."/>
            <person name="Magnuson J."/>
            <person name="Maillard F."/>
            <person name="Murat C."/>
            <person name="Nolan M."/>
            <person name="Ohm R.A."/>
            <person name="Pangilinan J."/>
            <person name="Pereira M.F."/>
            <person name="Perotto S."/>
            <person name="Peter M."/>
            <person name="Pfister S."/>
            <person name="Riley R."/>
            <person name="Sitrit Y."/>
            <person name="Stielow J.B."/>
            <person name="Szollosi G."/>
            <person name="Zifcakova L."/>
            <person name="Stursova M."/>
            <person name="Spatafora J.W."/>
            <person name="Tedersoo L."/>
            <person name="Vaario L.M."/>
            <person name="Yamada A."/>
            <person name="Yan M."/>
            <person name="Wang P."/>
            <person name="Xu J."/>
            <person name="Bruns T."/>
            <person name="Baldrian P."/>
            <person name="Vilgalys R."/>
            <person name="Dunand C."/>
            <person name="Henrissat B."/>
            <person name="Grigoriev I.V."/>
            <person name="Hibbett D."/>
            <person name="Nagy L.G."/>
            <person name="Martin F.M."/>
        </authorList>
    </citation>
    <scope>NUCLEOTIDE SEQUENCE</scope>
    <source>
        <strain evidence="2">Prilba</strain>
    </source>
</reference>
<dbReference type="AlphaFoldDB" id="A0A9P5MYU5"/>
<feature type="region of interest" description="Disordered" evidence="1">
    <location>
        <begin position="260"/>
        <end position="282"/>
    </location>
</feature>
<keyword evidence="3" id="KW-1185">Reference proteome</keyword>
<evidence type="ECO:0000256" key="1">
    <source>
        <dbReference type="SAM" id="MobiDB-lite"/>
    </source>
</evidence>